<comment type="subcellular location">
    <subcellularLocation>
        <location evidence="1">Cell membrane</location>
        <topology evidence="1">Multi-pass membrane protein</topology>
    </subcellularLocation>
</comment>
<dbReference type="Pfam" id="PF01219">
    <property type="entry name" value="DAGK_prokar"/>
    <property type="match status" value="1"/>
</dbReference>
<evidence type="ECO:0000256" key="6">
    <source>
        <dbReference type="ARBA" id="ARBA00022692"/>
    </source>
</evidence>
<evidence type="ECO:0000256" key="13">
    <source>
        <dbReference type="ARBA" id="ARBA00023209"/>
    </source>
</evidence>
<dbReference type="InterPro" id="IPR033717">
    <property type="entry name" value="UDPK"/>
</dbReference>
<feature type="binding site" evidence="17">
    <location>
        <position position="12"/>
    </location>
    <ligand>
        <name>ATP</name>
        <dbReference type="ChEBI" id="CHEBI:30616"/>
    </ligand>
</feature>
<evidence type="ECO:0000256" key="2">
    <source>
        <dbReference type="ARBA" id="ARBA00005967"/>
    </source>
</evidence>
<keyword evidence="10 19" id="KW-1133">Transmembrane helix</keyword>
<dbReference type="PANTHER" id="PTHR34299">
    <property type="entry name" value="DIACYLGLYCEROL KINASE"/>
    <property type="match status" value="1"/>
</dbReference>
<dbReference type="KEGG" id="hfv:R50_2123"/>
<evidence type="ECO:0000256" key="9">
    <source>
        <dbReference type="ARBA" id="ARBA00022840"/>
    </source>
</evidence>
<sequence length="161" mass="17901">MRAENLWASFLYAFEGLWYALRTQRNLRVHVLIAALVLVLSWVEQLPIRDFIAVLLAIVVVMVAELFNTALEAVVDLISPEIRRLAKTAKDVAAAAVLLAAAGAVVLGLWVFLPRLGRLPAFLMLRWERQPAATLAWLGLLVAVAALMFWIPQAPHRRGGR</sequence>
<keyword evidence="6 19" id="KW-0812">Transmembrane</keyword>
<evidence type="ECO:0000256" key="8">
    <source>
        <dbReference type="ARBA" id="ARBA00022777"/>
    </source>
</evidence>
<evidence type="ECO:0000256" key="15">
    <source>
        <dbReference type="PIRSR" id="PIRSR600829-1"/>
    </source>
</evidence>
<dbReference type="GO" id="GO:0005886">
    <property type="term" value="C:plasma membrane"/>
    <property type="evidence" value="ECO:0007669"/>
    <property type="project" value="UniProtKB-SubCell"/>
</dbReference>
<dbReference type="Gene3D" id="1.10.287.3610">
    <property type="match status" value="1"/>
</dbReference>
<evidence type="ECO:0000256" key="18">
    <source>
        <dbReference type="PIRSR" id="PIRSR600829-4"/>
    </source>
</evidence>
<evidence type="ECO:0000256" key="3">
    <source>
        <dbReference type="ARBA" id="ARBA00022475"/>
    </source>
</evidence>
<feature type="binding site" evidence="16">
    <location>
        <position position="65"/>
    </location>
    <ligand>
        <name>substrate</name>
    </ligand>
</feature>
<dbReference type="PANTHER" id="PTHR34299:SF1">
    <property type="entry name" value="DIACYLGLYCEROL KINASE"/>
    <property type="match status" value="1"/>
</dbReference>
<evidence type="ECO:0000256" key="14">
    <source>
        <dbReference type="ARBA" id="ARBA00023264"/>
    </source>
</evidence>
<keyword evidence="5" id="KW-0808">Transferase</keyword>
<reference evidence="20 21" key="1">
    <citation type="submission" date="2020-02" db="EMBL/GenBank/DDBJ databases">
        <authorList>
            <person name="Hogendoorn C."/>
        </authorList>
    </citation>
    <scope>NUCLEOTIDE SEQUENCE [LARGE SCALE GENOMIC DNA]</scope>
    <source>
        <strain evidence="20">R501</strain>
    </source>
</reference>
<keyword evidence="18" id="KW-0479">Metal-binding</keyword>
<dbReference type="GO" id="GO:0005524">
    <property type="term" value="F:ATP binding"/>
    <property type="evidence" value="ECO:0007669"/>
    <property type="project" value="UniProtKB-KW"/>
</dbReference>
<feature type="active site" description="Proton acceptor" evidence="15">
    <location>
        <position position="65"/>
    </location>
</feature>
<evidence type="ECO:0000313" key="20">
    <source>
        <dbReference type="EMBL" id="CAB1129620.1"/>
    </source>
</evidence>
<feature type="transmembrane region" description="Helical" evidence="19">
    <location>
        <begin position="132"/>
        <end position="151"/>
    </location>
</feature>
<accession>A0A6F8ZJ57</accession>
<evidence type="ECO:0000256" key="10">
    <source>
        <dbReference type="ARBA" id="ARBA00022989"/>
    </source>
</evidence>
<keyword evidence="12 19" id="KW-0472">Membrane</keyword>
<dbReference type="GO" id="GO:0046872">
    <property type="term" value="F:metal ion binding"/>
    <property type="evidence" value="ECO:0007669"/>
    <property type="project" value="UniProtKB-KW"/>
</dbReference>
<dbReference type="CDD" id="cd14265">
    <property type="entry name" value="UDPK_IM_like"/>
    <property type="match status" value="1"/>
</dbReference>
<dbReference type="InterPro" id="IPR036945">
    <property type="entry name" value="DAGK_sf"/>
</dbReference>
<keyword evidence="13" id="KW-0594">Phospholipid biosynthesis</keyword>
<dbReference type="GO" id="GO:0008654">
    <property type="term" value="P:phospholipid biosynthetic process"/>
    <property type="evidence" value="ECO:0007669"/>
    <property type="project" value="UniProtKB-KW"/>
</dbReference>
<feature type="binding site" evidence="18">
    <location>
        <position position="72"/>
    </location>
    <ligand>
        <name>a divalent metal cation</name>
        <dbReference type="ChEBI" id="CHEBI:60240"/>
    </ligand>
</feature>
<organism evidence="20 21">
    <name type="scientific">Candidatus Hydrogenisulfobacillus filiaventi</name>
    <dbReference type="NCBI Taxonomy" id="2707344"/>
    <lineage>
        <taxon>Bacteria</taxon>
        <taxon>Bacillati</taxon>
        <taxon>Bacillota</taxon>
        <taxon>Clostridia</taxon>
        <taxon>Eubacteriales</taxon>
        <taxon>Clostridiales Family XVII. Incertae Sedis</taxon>
        <taxon>Candidatus Hydrogenisulfobacillus</taxon>
    </lineage>
</organism>
<proteinExistence type="inferred from homology"/>
<keyword evidence="21" id="KW-1185">Reference proteome</keyword>
<feature type="transmembrane region" description="Helical" evidence="19">
    <location>
        <begin position="29"/>
        <end position="45"/>
    </location>
</feature>
<dbReference type="Proteomes" id="UP000503399">
    <property type="component" value="Chromosome"/>
</dbReference>
<keyword evidence="18" id="KW-0460">Magnesium</keyword>
<comment type="similarity">
    <text evidence="2">Belongs to the bacterial diacylglycerol kinase family.</text>
</comment>
<evidence type="ECO:0000256" key="5">
    <source>
        <dbReference type="ARBA" id="ARBA00022679"/>
    </source>
</evidence>
<dbReference type="AlphaFoldDB" id="A0A6F8ZJ57"/>
<keyword evidence="8 20" id="KW-0418">Kinase</keyword>
<feature type="transmembrane region" description="Helical" evidence="19">
    <location>
        <begin position="92"/>
        <end position="112"/>
    </location>
</feature>
<comment type="cofactor">
    <cofactor evidence="18">
        <name>Mg(2+)</name>
        <dbReference type="ChEBI" id="CHEBI:18420"/>
    </cofactor>
    <text evidence="18">Mn(2+), Zn(2+), Cd(2+) and Co(2+) support activity to lesser extents.</text>
</comment>
<keyword evidence="9 17" id="KW-0067">ATP-binding</keyword>
<keyword evidence="11" id="KW-0443">Lipid metabolism</keyword>
<evidence type="ECO:0000256" key="1">
    <source>
        <dbReference type="ARBA" id="ARBA00004651"/>
    </source>
</evidence>
<evidence type="ECO:0000256" key="17">
    <source>
        <dbReference type="PIRSR" id="PIRSR600829-3"/>
    </source>
</evidence>
<keyword evidence="3" id="KW-1003">Cell membrane</keyword>
<evidence type="ECO:0000313" key="21">
    <source>
        <dbReference type="Proteomes" id="UP000503399"/>
    </source>
</evidence>
<dbReference type="InterPro" id="IPR000829">
    <property type="entry name" value="DAGK"/>
</dbReference>
<evidence type="ECO:0000256" key="12">
    <source>
        <dbReference type="ARBA" id="ARBA00023136"/>
    </source>
</evidence>
<protein>
    <submittedName>
        <fullName evidence="20">Diacylglycerol kinase</fullName>
    </submittedName>
</protein>
<feature type="transmembrane region" description="Helical" evidence="19">
    <location>
        <begin position="51"/>
        <end position="71"/>
    </location>
</feature>
<dbReference type="EMBL" id="LR778114">
    <property type="protein sequence ID" value="CAB1129620.1"/>
    <property type="molecule type" value="Genomic_DNA"/>
</dbReference>
<feature type="binding site" evidence="17">
    <location>
        <begin position="90"/>
        <end position="91"/>
    </location>
    <ligand>
        <name>ATP</name>
        <dbReference type="ChEBI" id="CHEBI:30616"/>
    </ligand>
</feature>
<evidence type="ECO:0000256" key="19">
    <source>
        <dbReference type="SAM" id="Phobius"/>
    </source>
</evidence>
<feature type="binding site" evidence="17">
    <location>
        <position position="72"/>
    </location>
    <ligand>
        <name>ATP</name>
        <dbReference type="ChEBI" id="CHEBI:30616"/>
    </ligand>
</feature>
<keyword evidence="14" id="KW-1208">Phospholipid metabolism</keyword>
<keyword evidence="4" id="KW-0444">Lipid biosynthesis</keyword>
<name>A0A6F8ZJ57_9FIRM</name>
<dbReference type="GO" id="GO:0016301">
    <property type="term" value="F:kinase activity"/>
    <property type="evidence" value="ECO:0007669"/>
    <property type="project" value="UniProtKB-KW"/>
</dbReference>
<evidence type="ECO:0000256" key="4">
    <source>
        <dbReference type="ARBA" id="ARBA00022516"/>
    </source>
</evidence>
<evidence type="ECO:0000256" key="7">
    <source>
        <dbReference type="ARBA" id="ARBA00022741"/>
    </source>
</evidence>
<keyword evidence="7 17" id="KW-0547">Nucleotide-binding</keyword>
<evidence type="ECO:0000256" key="11">
    <source>
        <dbReference type="ARBA" id="ARBA00023098"/>
    </source>
</evidence>
<evidence type="ECO:0000256" key="16">
    <source>
        <dbReference type="PIRSR" id="PIRSR600829-2"/>
    </source>
</evidence>
<gene>
    <name evidence="20" type="ORF">R50_2123</name>
</gene>